<evidence type="ECO:0000256" key="1">
    <source>
        <dbReference type="ARBA" id="ARBA00008798"/>
    </source>
</evidence>
<feature type="domain" description="RNA polymerase sigma factor 54 core-binding" evidence="10">
    <location>
        <begin position="82"/>
        <end position="269"/>
    </location>
</feature>
<evidence type="ECO:0000313" key="11">
    <source>
        <dbReference type="EMBL" id="PKR86170.1"/>
    </source>
</evidence>
<dbReference type="OrthoDB" id="9814402at2"/>
<evidence type="ECO:0000256" key="6">
    <source>
        <dbReference type="ARBA" id="ARBA00023082"/>
    </source>
</evidence>
<dbReference type="GO" id="GO:0006352">
    <property type="term" value="P:DNA-templated transcription initiation"/>
    <property type="evidence" value="ECO:0007669"/>
    <property type="project" value="InterPro"/>
</dbReference>
<dbReference type="Pfam" id="PF04963">
    <property type="entry name" value="Sigma54_CBD"/>
    <property type="match status" value="1"/>
</dbReference>
<evidence type="ECO:0000313" key="12">
    <source>
        <dbReference type="Proteomes" id="UP000233440"/>
    </source>
</evidence>
<evidence type="ECO:0000256" key="7">
    <source>
        <dbReference type="ARBA" id="ARBA00023125"/>
    </source>
</evidence>
<dbReference type="RefSeq" id="WP_101352809.1">
    <property type="nucleotide sequence ID" value="NZ_PIQO01000002.1"/>
</dbReference>
<dbReference type="InterPro" id="IPR007046">
    <property type="entry name" value="RNA_pol_sigma_54_core-bd"/>
</dbReference>
<dbReference type="PROSITE" id="PS50044">
    <property type="entry name" value="SIGMA54_3"/>
    <property type="match status" value="1"/>
</dbReference>
<dbReference type="PANTHER" id="PTHR32248:SF4">
    <property type="entry name" value="RNA POLYMERASE SIGMA-54 FACTOR"/>
    <property type="match status" value="1"/>
</dbReference>
<dbReference type="Gene3D" id="1.10.10.1330">
    <property type="entry name" value="RNA polymerase sigma-54 factor, core-binding domain"/>
    <property type="match status" value="1"/>
</dbReference>
<proteinExistence type="inferred from homology"/>
<dbReference type="GO" id="GO:0016779">
    <property type="term" value="F:nucleotidyltransferase activity"/>
    <property type="evidence" value="ECO:0007669"/>
    <property type="project" value="UniProtKB-KW"/>
</dbReference>
<keyword evidence="12" id="KW-1185">Reference proteome</keyword>
<feature type="domain" description="RNA polymerase sigma factor 54 DNA-binding" evidence="9">
    <location>
        <begin position="283"/>
        <end position="441"/>
    </location>
</feature>
<dbReference type="GO" id="GO:0000428">
    <property type="term" value="C:DNA-directed RNA polymerase complex"/>
    <property type="evidence" value="ECO:0007669"/>
    <property type="project" value="UniProtKB-KW"/>
</dbReference>
<dbReference type="NCBIfam" id="TIGR02395">
    <property type="entry name" value="rpoN_sigma"/>
    <property type="match status" value="1"/>
</dbReference>
<dbReference type="PRINTS" id="PR00045">
    <property type="entry name" value="SIGMA54FCT"/>
</dbReference>
<dbReference type="Pfam" id="PF04552">
    <property type="entry name" value="Sigma54_DBD"/>
    <property type="match status" value="1"/>
</dbReference>
<evidence type="ECO:0000256" key="3">
    <source>
        <dbReference type="ARBA" id="ARBA00022679"/>
    </source>
</evidence>
<evidence type="ECO:0000259" key="10">
    <source>
        <dbReference type="Pfam" id="PF04963"/>
    </source>
</evidence>
<keyword evidence="4" id="KW-0548">Nucleotidyltransferase</keyword>
<evidence type="ECO:0000256" key="8">
    <source>
        <dbReference type="ARBA" id="ARBA00023163"/>
    </source>
</evidence>
<gene>
    <name evidence="11" type="primary">rpoN</name>
    <name evidence="11" type="ORF">CWO92_03440</name>
</gene>
<dbReference type="PROSITE" id="PS00718">
    <property type="entry name" value="SIGMA54_2"/>
    <property type="match status" value="1"/>
</dbReference>
<comment type="similarity">
    <text evidence="1">Belongs to the sigma-54 factor family.</text>
</comment>
<evidence type="ECO:0000256" key="4">
    <source>
        <dbReference type="ARBA" id="ARBA00022695"/>
    </source>
</evidence>
<dbReference type="GO" id="GO:0003677">
    <property type="term" value="F:DNA binding"/>
    <property type="evidence" value="ECO:0007669"/>
    <property type="project" value="UniProtKB-KW"/>
</dbReference>
<organism evidence="11 12">
    <name type="scientific">Heyndrickxia camelliae</name>
    <dbReference type="NCBI Taxonomy" id="1707093"/>
    <lineage>
        <taxon>Bacteria</taxon>
        <taxon>Bacillati</taxon>
        <taxon>Bacillota</taxon>
        <taxon>Bacilli</taxon>
        <taxon>Bacillales</taxon>
        <taxon>Bacillaceae</taxon>
        <taxon>Heyndrickxia</taxon>
    </lineage>
</organism>
<comment type="caution">
    <text evidence="11">The sequence shown here is derived from an EMBL/GenBank/DDBJ whole genome shotgun (WGS) entry which is preliminary data.</text>
</comment>
<dbReference type="AlphaFoldDB" id="A0A2N3LNG2"/>
<keyword evidence="3" id="KW-0808">Transferase</keyword>
<keyword evidence="5" id="KW-0805">Transcription regulation</keyword>
<keyword evidence="2" id="KW-0240">DNA-directed RNA polymerase</keyword>
<evidence type="ECO:0000259" key="9">
    <source>
        <dbReference type="Pfam" id="PF04552"/>
    </source>
</evidence>
<keyword evidence="6" id="KW-0731">Sigma factor</keyword>
<protein>
    <submittedName>
        <fullName evidence="11">RNA polymerase sigma-54 factor</fullName>
    </submittedName>
</protein>
<dbReference type="GO" id="GO:0001216">
    <property type="term" value="F:DNA-binding transcription activator activity"/>
    <property type="evidence" value="ECO:0007669"/>
    <property type="project" value="InterPro"/>
</dbReference>
<dbReference type="InterPro" id="IPR038709">
    <property type="entry name" value="RpoN_core-bd_sf"/>
</dbReference>
<dbReference type="PANTHER" id="PTHR32248">
    <property type="entry name" value="RNA POLYMERASE SIGMA-54 FACTOR"/>
    <property type="match status" value="1"/>
</dbReference>
<dbReference type="EMBL" id="PIQO01000002">
    <property type="protein sequence ID" value="PKR86170.1"/>
    <property type="molecule type" value="Genomic_DNA"/>
</dbReference>
<dbReference type="PIRSF" id="PIRSF000774">
    <property type="entry name" value="RpoN"/>
    <property type="match status" value="1"/>
</dbReference>
<dbReference type="Gene3D" id="1.10.10.60">
    <property type="entry name" value="Homeodomain-like"/>
    <property type="match status" value="1"/>
</dbReference>
<evidence type="ECO:0000256" key="5">
    <source>
        <dbReference type="ARBA" id="ARBA00023015"/>
    </source>
</evidence>
<dbReference type="InterPro" id="IPR000394">
    <property type="entry name" value="RNA_pol_sigma_54"/>
</dbReference>
<dbReference type="Pfam" id="PF00309">
    <property type="entry name" value="Sigma54_AID"/>
    <property type="match status" value="1"/>
</dbReference>
<evidence type="ECO:0000256" key="2">
    <source>
        <dbReference type="ARBA" id="ARBA00022478"/>
    </source>
</evidence>
<keyword evidence="7" id="KW-0238">DNA-binding</keyword>
<dbReference type="InterPro" id="IPR007634">
    <property type="entry name" value="RNA_pol_sigma_54_DNA-bd"/>
</dbReference>
<keyword evidence="8" id="KW-0804">Transcription</keyword>
<dbReference type="Proteomes" id="UP000233440">
    <property type="component" value="Unassembled WGS sequence"/>
</dbReference>
<reference evidence="11 12" key="1">
    <citation type="submission" date="2017-11" db="EMBL/GenBank/DDBJ databases">
        <title>Bacillus camelliae sp. nov., isolated from pu'er tea.</title>
        <authorList>
            <person name="Niu L."/>
        </authorList>
    </citation>
    <scope>NUCLEOTIDE SEQUENCE [LARGE SCALE GENOMIC DNA]</scope>
    <source>
        <strain evidence="11 12">7578-1</strain>
    </source>
</reference>
<dbReference type="GO" id="GO:0016987">
    <property type="term" value="F:sigma factor activity"/>
    <property type="evidence" value="ECO:0007669"/>
    <property type="project" value="UniProtKB-KW"/>
</dbReference>
<sequence length="443" mass="51456">MDLQVGLWQQQSLKLTMTQELTQAIQILQYSAQELSSFLETKALENPLIQLEHSNIKLMDPHFDYTKKSKFRTIERDDKDWVQQIAHKSGSLQEYLLFQAHLKALTNTEEKVIHCLIHSLDANGYLTIEKKELIETLGVKEEVIIEGIHLLQSFEPAGIGAQSLQECLYLQAKRQEKCPIVVIDILRDYFMEFADKKWKIIAKKLNVDIQQIQEASDFIQTLDPRPGSHFTTERPQYVVPDLIVTSEQGILDVHLLERHVPKVQFQRDYYTMMSSYRDVQVKQFLKEKAHDFQWLMKGLEQRKETLLKVGRSILQKQMDFFFKGKGHLKPMTMREVADDIGTHESTVSRAVREKYIQTPFGTFELKYFFSSALNSADEKNASAVQVKDKIVHLIQQEDKLTPLSDQAIVAALQQEGIMVSRRTIAKYRDQLNILPSSKRRRFV</sequence>
<name>A0A2N3LNG2_9BACI</name>
<accession>A0A2N3LNG2</accession>
<dbReference type="PROSITE" id="PS00717">
    <property type="entry name" value="SIGMA54_1"/>
    <property type="match status" value="1"/>
</dbReference>